<organism evidence="3 4">
    <name type="scientific">Aquimarina addita</name>
    <dbReference type="NCBI Taxonomy" id="870485"/>
    <lineage>
        <taxon>Bacteria</taxon>
        <taxon>Pseudomonadati</taxon>
        <taxon>Bacteroidota</taxon>
        <taxon>Flavobacteriia</taxon>
        <taxon>Flavobacteriales</taxon>
        <taxon>Flavobacteriaceae</taxon>
        <taxon>Aquimarina</taxon>
    </lineage>
</organism>
<protein>
    <submittedName>
        <fullName evidence="3">Uncharacterized protein</fullName>
    </submittedName>
</protein>
<keyword evidence="1" id="KW-0175">Coiled coil</keyword>
<evidence type="ECO:0000313" key="4">
    <source>
        <dbReference type="Proteomes" id="UP001500459"/>
    </source>
</evidence>
<dbReference type="EMBL" id="BAABCW010000004">
    <property type="protein sequence ID" value="GAA4114781.1"/>
    <property type="molecule type" value="Genomic_DNA"/>
</dbReference>
<name>A0ABP7XGN9_9FLAO</name>
<proteinExistence type="predicted"/>
<sequence length="267" mass="30431">MKNKEDELVSVQYRIEKSGIKQQKLEQNLVSISKELKKSKRNSLIFMIFFITIIVAMAGGMYYLNKNNDAVATDVHEETIDEAARMKAMNDSLQNELTKLKSDIENYRNEFITISDTLSNKISDDNLNAITTDTSGTNTKKTKFSLTHSYVKNVFRSGDVIFIEADLIEYAEGKKAVEKAKQLGKAEYDIDKEGDTLYFLYDNYFIHNPTSQIVRLELDDKVKIQGVNQISKGFPLKAFQKIIADNPVMVLGIHNGIVYHIKQQKLP</sequence>
<keyword evidence="2" id="KW-0472">Membrane</keyword>
<reference evidence="4" key="1">
    <citation type="journal article" date="2019" name="Int. J. Syst. Evol. Microbiol.">
        <title>The Global Catalogue of Microorganisms (GCM) 10K type strain sequencing project: providing services to taxonomists for standard genome sequencing and annotation.</title>
        <authorList>
            <consortium name="The Broad Institute Genomics Platform"/>
            <consortium name="The Broad Institute Genome Sequencing Center for Infectious Disease"/>
            <person name="Wu L."/>
            <person name="Ma J."/>
        </authorList>
    </citation>
    <scope>NUCLEOTIDE SEQUENCE [LARGE SCALE GENOMIC DNA]</scope>
    <source>
        <strain evidence="4">JCM 17106</strain>
    </source>
</reference>
<evidence type="ECO:0000256" key="1">
    <source>
        <dbReference type="SAM" id="Coils"/>
    </source>
</evidence>
<keyword evidence="2" id="KW-0812">Transmembrane</keyword>
<dbReference type="Proteomes" id="UP001500459">
    <property type="component" value="Unassembled WGS sequence"/>
</dbReference>
<accession>A0ABP7XGN9</accession>
<feature type="coiled-coil region" evidence="1">
    <location>
        <begin position="76"/>
        <end position="110"/>
    </location>
</feature>
<keyword evidence="2" id="KW-1133">Transmembrane helix</keyword>
<feature type="transmembrane region" description="Helical" evidence="2">
    <location>
        <begin position="44"/>
        <end position="64"/>
    </location>
</feature>
<comment type="caution">
    <text evidence="3">The sequence shown here is derived from an EMBL/GenBank/DDBJ whole genome shotgun (WGS) entry which is preliminary data.</text>
</comment>
<evidence type="ECO:0000313" key="3">
    <source>
        <dbReference type="EMBL" id="GAA4114781.1"/>
    </source>
</evidence>
<evidence type="ECO:0000256" key="2">
    <source>
        <dbReference type="SAM" id="Phobius"/>
    </source>
</evidence>
<dbReference type="RefSeq" id="WP_344926036.1">
    <property type="nucleotide sequence ID" value="NZ_BAABCW010000004.1"/>
</dbReference>
<keyword evidence="4" id="KW-1185">Reference proteome</keyword>
<gene>
    <name evidence="3" type="ORF">GCM10022393_14530</name>
</gene>